<evidence type="ECO:0000313" key="1">
    <source>
        <dbReference type="EMBL" id="ASB42186.1"/>
    </source>
</evidence>
<accession>A0ABN5A5P7</accession>
<keyword evidence="2" id="KW-1185">Reference proteome</keyword>
<protein>
    <submittedName>
        <fullName evidence="1">Uncharacterized protein</fullName>
    </submittedName>
</protein>
<proteinExistence type="predicted"/>
<evidence type="ECO:0000313" key="2">
    <source>
        <dbReference type="Proteomes" id="UP000196710"/>
    </source>
</evidence>
<dbReference type="EMBL" id="CP021422">
    <property type="protein sequence ID" value="ASB42186.1"/>
    <property type="molecule type" value="Genomic_DNA"/>
</dbReference>
<dbReference type="Proteomes" id="UP000196710">
    <property type="component" value="Chromosome"/>
</dbReference>
<sequence length="64" mass="7427">MEVGFTLTGWQRMFSAIKGSLFVQSWIFDRALQVMKLLPSEKKRKISRRFSYTSTARMSPHLGS</sequence>
<organism evidence="1 2">
    <name type="scientific">Acutalibacter muris</name>
    <dbReference type="NCBI Taxonomy" id="1796620"/>
    <lineage>
        <taxon>Bacteria</taxon>
        <taxon>Bacillati</taxon>
        <taxon>Bacillota</taxon>
        <taxon>Clostridia</taxon>
        <taxon>Eubacteriales</taxon>
        <taxon>Acutalibacteraceae</taxon>
        <taxon>Acutalibacter</taxon>
    </lineage>
</organism>
<reference evidence="2" key="1">
    <citation type="submission" date="2017-05" db="EMBL/GenBank/DDBJ databases">
        <title>Improved OligoMM genomes.</title>
        <authorList>
            <person name="Garzetti D."/>
        </authorList>
    </citation>
    <scope>NUCLEOTIDE SEQUENCE [LARGE SCALE GENOMIC DNA]</scope>
    <source>
        <strain evidence="2">KB18</strain>
    </source>
</reference>
<name>A0ABN5A5P7_9FIRM</name>
<gene>
    <name evidence="1" type="ORF">ADH66_16865</name>
</gene>